<dbReference type="PANTHER" id="PTHR35789:SF1">
    <property type="entry name" value="SPORE GERMINATION PROTEIN B3"/>
    <property type="match status" value="1"/>
</dbReference>
<name>A0A2S8RDQ0_9FIRM</name>
<evidence type="ECO:0000259" key="1">
    <source>
        <dbReference type="Pfam" id="PF25198"/>
    </source>
</evidence>
<dbReference type="EMBL" id="NEMB01000003">
    <property type="protein sequence ID" value="PQQ67926.1"/>
    <property type="molecule type" value="Genomic_DNA"/>
</dbReference>
<dbReference type="GO" id="GO:0016020">
    <property type="term" value="C:membrane"/>
    <property type="evidence" value="ECO:0007669"/>
    <property type="project" value="InterPro"/>
</dbReference>
<dbReference type="Pfam" id="PF25198">
    <property type="entry name" value="Spore_GerAC_N"/>
    <property type="match status" value="1"/>
</dbReference>
<dbReference type="GO" id="GO:0009847">
    <property type="term" value="P:spore germination"/>
    <property type="evidence" value="ECO:0007669"/>
    <property type="project" value="InterPro"/>
</dbReference>
<reference evidence="2 3" key="1">
    <citation type="journal article" date="2018" name="Syst. Appl. Microbiol.">
        <title>Characterization and high-quality draft genome sequence of Herbivorax saccincola A7, an anaerobic, alkaliphilic, thermophilic, cellulolytic, and xylanolytic bacterium.</title>
        <authorList>
            <person name="Aikawa S."/>
            <person name="Baramee S."/>
            <person name="Sermsathanaswadi J."/>
            <person name="Thianheng P."/>
            <person name="Tachaapaikoon C."/>
            <person name="Shikata A."/>
            <person name="Waeonukul R."/>
            <person name="Pason P."/>
            <person name="Ratanakhanokchai K."/>
            <person name="Kosugi A."/>
        </authorList>
    </citation>
    <scope>NUCLEOTIDE SEQUENCE [LARGE SCALE GENOMIC DNA]</scope>
    <source>
        <strain evidence="2 3">A7</strain>
    </source>
</reference>
<evidence type="ECO:0000313" key="3">
    <source>
        <dbReference type="Proteomes" id="UP000239720"/>
    </source>
</evidence>
<dbReference type="InterPro" id="IPR057336">
    <property type="entry name" value="GerAC_N"/>
</dbReference>
<dbReference type="AlphaFoldDB" id="A0A2S8RDQ0"/>
<gene>
    <name evidence="2" type="ORF">B9R14_14935</name>
</gene>
<dbReference type="OrthoDB" id="9816067at2"/>
<dbReference type="PROSITE" id="PS51257">
    <property type="entry name" value="PROKAR_LIPOPROTEIN"/>
    <property type="match status" value="1"/>
</dbReference>
<evidence type="ECO:0000313" key="2">
    <source>
        <dbReference type="EMBL" id="PQQ67926.1"/>
    </source>
</evidence>
<comment type="caution">
    <text evidence="2">The sequence shown here is derived from an EMBL/GenBank/DDBJ whole genome shotgun (WGS) entry which is preliminary data.</text>
</comment>
<organism evidence="2 3">
    <name type="scientific">Acetivibrio saccincola</name>
    <dbReference type="NCBI Taxonomy" id="1677857"/>
    <lineage>
        <taxon>Bacteria</taxon>
        <taxon>Bacillati</taxon>
        <taxon>Bacillota</taxon>
        <taxon>Clostridia</taxon>
        <taxon>Eubacteriales</taxon>
        <taxon>Oscillospiraceae</taxon>
        <taxon>Acetivibrio</taxon>
    </lineage>
</organism>
<proteinExistence type="predicted"/>
<dbReference type="InterPro" id="IPR008844">
    <property type="entry name" value="Spore_GerAC-like"/>
</dbReference>
<sequence length="134" mass="15019">MRVLFIVVIMFSLLLTGCWGSSEIDTLAINVAIGLDKAGDKCKVSSQIINPRAIAVGENANESPVILFEKEGVDIDEAMLKMTSKSSRKLFNLHLRMLVISEEVARRGIKNVVEYFLRNNEYRGMEAIFLPPMQ</sequence>
<protein>
    <recommendedName>
        <fullName evidence="1">Spore germination protein N-terminal domain-containing protein</fullName>
    </recommendedName>
</protein>
<dbReference type="PANTHER" id="PTHR35789">
    <property type="entry name" value="SPORE GERMINATION PROTEIN B3"/>
    <property type="match status" value="1"/>
</dbReference>
<feature type="domain" description="Spore germination protein N-terminal" evidence="1">
    <location>
        <begin position="21"/>
        <end position="125"/>
    </location>
</feature>
<dbReference type="RefSeq" id="WP_105368523.1">
    <property type="nucleotide sequence ID" value="NZ_NEMB01000003.1"/>
</dbReference>
<accession>A0A2S8RDQ0</accession>
<dbReference type="Proteomes" id="UP000239720">
    <property type="component" value="Unassembled WGS sequence"/>
</dbReference>